<reference evidence="3" key="1">
    <citation type="submission" date="2012-12" db="EMBL/GenBank/DDBJ databases">
        <authorList>
            <person name="Hellsten U."/>
            <person name="Grimwood J."/>
            <person name="Chapman J.A."/>
            <person name="Shapiro H."/>
            <person name="Aerts A."/>
            <person name="Otillar R.P."/>
            <person name="Terry A.Y."/>
            <person name="Boore J.L."/>
            <person name="Simakov O."/>
            <person name="Marletaz F."/>
            <person name="Cho S.-J."/>
            <person name="Edsinger-Gonzales E."/>
            <person name="Havlak P."/>
            <person name="Kuo D.-H."/>
            <person name="Larsson T."/>
            <person name="Lv J."/>
            <person name="Arendt D."/>
            <person name="Savage R."/>
            <person name="Osoegawa K."/>
            <person name="de Jong P."/>
            <person name="Lindberg D.R."/>
            <person name="Seaver E.C."/>
            <person name="Weisblat D.A."/>
            <person name="Putnam N.H."/>
            <person name="Grigoriev I.V."/>
            <person name="Rokhsar D.S."/>
        </authorList>
    </citation>
    <scope>NUCLEOTIDE SEQUENCE</scope>
    <source>
        <strain evidence="3">I ESC-2004</strain>
    </source>
</reference>
<dbReference type="EnsemblMetazoa" id="CapteT219838">
    <property type="protein sequence ID" value="CapteP219838"/>
    <property type="gene ID" value="CapteG219838"/>
</dbReference>
<dbReference type="EMBL" id="KB291874">
    <property type="protein sequence ID" value="ELU18510.1"/>
    <property type="molecule type" value="Genomic_DNA"/>
</dbReference>
<keyword evidence="3" id="KW-1185">Reference proteome</keyword>
<name>R7VMA7_CAPTE</name>
<organism evidence="1">
    <name type="scientific">Capitella teleta</name>
    <name type="common">Polychaete worm</name>
    <dbReference type="NCBI Taxonomy" id="283909"/>
    <lineage>
        <taxon>Eukaryota</taxon>
        <taxon>Metazoa</taxon>
        <taxon>Spiralia</taxon>
        <taxon>Lophotrochozoa</taxon>
        <taxon>Annelida</taxon>
        <taxon>Polychaeta</taxon>
        <taxon>Sedentaria</taxon>
        <taxon>Scolecida</taxon>
        <taxon>Capitellidae</taxon>
        <taxon>Capitella</taxon>
    </lineage>
</organism>
<gene>
    <name evidence="1" type="ORF">CAPTEDRAFT_219838</name>
</gene>
<evidence type="ECO:0000313" key="1">
    <source>
        <dbReference type="EMBL" id="ELU18510.1"/>
    </source>
</evidence>
<dbReference type="AlphaFoldDB" id="R7VMA7"/>
<dbReference type="Proteomes" id="UP000014760">
    <property type="component" value="Unassembled WGS sequence"/>
</dbReference>
<sequence>MPSDDNLGISFHVLVDDKELKEYEHERRVYIESQIGARSSYTMENQMLTPYALEVANICRDYLSICICIDGNTMIRSFILRPGNTKRFNGVQRNGEVKEFTFGLPLEESTCRRIDDDVHLSEVGQINVLVFNVEQGRGLRSINYTEMLPPSEGSQPYFYPASKKDCTRNSNGQGAVVTHLGASLYQTRRTPSSRLVPMLNVTSSRGSLLLTYKPRYALQLMGIQLNNGFDYHSAQEGVKTDLDHNHNIEPQIEEPQEVRTVKIGTPLPKTPESKFKPSEVDADGAEEMLPDSLHATVKTSGTPLKPTINGDEEISPDRMQVTVKIGTPFKPNINTTLDKLDDKSSIKKDPYSPQLKTKPHLAIVKAEQCPWTPKSGERYFEQIDDDIFVEYTKVSTNDSVVYMGDEDCTELVVDTPDISIVELDESRMSTSDPDSFDL</sequence>
<dbReference type="OMA" id="TISMECI"/>
<evidence type="ECO:0000313" key="3">
    <source>
        <dbReference type="Proteomes" id="UP000014760"/>
    </source>
</evidence>
<evidence type="ECO:0000313" key="2">
    <source>
        <dbReference type="EnsemblMetazoa" id="CapteP219838"/>
    </source>
</evidence>
<accession>R7VMA7</accession>
<protein>
    <submittedName>
        <fullName evidence="1 2">Uncharacterized protein</fullName>
    </submittedName>
</protein>
<reference evidence="1 3" key="2">
    <citation type="journal article" date="2013" name="Nature">
        <title>Insights into bilaterian evolution from three spiralian genomes.</title>
        <authorList>
            <person name="Simakov O."/>
            <person name="Marletaz F."/>
            <person name="Cho S.J."/>
            <person name="Edsinger-Gonzales E."/>
            <person name="Havlak P."/>
            <person name="Hellsten U."/>
            <person name="Kuo D.H."/>
            <person name="Larsson T."/>
            <person name="Lv J."/>
            <person name="Arendt D."/>
            <person name="Savage R."/>
            <person name="Osoegawa K."/>
            <person name="de Jong P."/>
            <person name="Grimwood J."/>
            <person name="Chapman J.A."/>
            <person name="Shapiro H."/>
            <person name="Aerts A."/>
            <person name="Otillar R.P."/>
            <person name="Terry A.Y."/>
            <person name="Boore J.L."/>
            <person name="Grigoriev I.V."/>
            <person name="Lindberg D.R."/>
            <person name="Seaver E.C."/>
            <person name="Weisblat D.A."/>
            <person name="Putnam N.H."/>
            <person name="Rokhsar D.S."/>
        </authorList>
    </citation>
    <scope>NUCLEOTIDE SEQUENCE</scope>
    <source>
        <strain evidence="1 3">I ESC-2004</strain>
    </source>
</reference>
<dbReference type="EMBL" id="AMQN01003776">
    <property type="status" value="NOT_ANNOTATED_CDS"/>
    <property type="molecule type" value="Genomic_DNA"/>
</dbReference>
<proteinExistence type="predicted"/>
<dbReference type="HOGENOM" id="CLU_625910_0_0_1"/>
<reference evidence="2" key="3">
    <citation type="submission" date="2015-06" db="UniProtKB">
        <authorList>
            <consortium name="EnsemblMetazoa"/>
        </authorList>
    </citation>
    <scope>IDENTIFICATION</scope>
</reference>